<dbReference type="GO" id="GO:0003677">
    <property type="term" value="F:DNA binding"/>
    <property type="evidence" value="ECO:0007669"/>
    <property type="project" value="InterPro"/>
</dbReference>
<dbReference type="InParanoid" id="B5DPB7"/>
<evidence type="ECO:0000256" key="1">
    <source>
        <dbReference type="ARBA" id="ARBA00022723"/>
    </source>
</evidence>
<evidence type="ECO:0000313" key="4">
    <source>
        <dbReference type="Proteomes" id="UP000001819"/>
    </source>
</evidence>
<dbReference type="ExpressionAtlas" id="B5DPB7">
    <property type="expression patterns" value="baseline"/>
</dbReference>
<dbReference type="STRING" id="46245.B5DPB7"/>
<name>B5DPB7_DROPS</name>
<proteinExistence type="predicted"/>
<dbReference type="RefSeq" id="XP_002134970.2">
    <property type="nucleotide sequence ID" value="XM_002134934.3"/>
</dbReference>
<dbReference type="PANTHER" id="PTHR22666:SF3">
    <property type="entry name" value="MYB_SANT-LIKE DNA-BINDING DOMAIN-CONTAINING PROTEIN 1"/>
    <property type="match status" value="1"/>
</dbReference>
<keyword evidence="2" id="KW-0863">Zinc-finger</keyword>
<evidence type="ECO:0000313" key="5">
    <source>
        <dbReference type="RefSeq" id="XP_002134970.2"/>
    </source>
</evidence>
<dbReference type="FunCoup" id="B5DPB7">
    <property type="interactions" value="183"/>
</dbReference>
<dbReference type="Gene3D" id="1.10.10.60">
    <property type="entry name" value="Homeodomain-like"/>
    <property type="match status" value="1"/>
</dbReference>
<keyword evidence="3" id="KW-0862">Zinc</keyword>
<dbReference type="InterPro" id="IPR003656">
    <property type="entry name" value="Znf_BED"/>
</dbReference>
<gene>
    <name evidence="5" type="primary">ssp</name>
</gene>
<dbReference type="KEGG" id="dpo:6900597"/>
<evidence type="ECO:0000256" key="3">
    <source>
        <dbReference type="ARBA" id="ARBA00022833"/>
    </source>
</evidence>
<organism evidence="4 5">
    <name type="scientific">Drosophila pseudoobscura pseudoobscura</name>
    <name type="common">Fruit fly</name>
    <dbReference type="NCBI Taxonomy" id="46245"/>
    <lineage>
        <taxon>Eukaryota</taxon>
        <taxon>Metazoa</taxon>
        <taxon>Ecdysozoa</taxon>
        <taxon>Arthropoda</taxon>
        <taxon>Hexapoda</taxon>
        <taxon>Insecta</taxon>
        <taxon>Pterygota</taxon>
        <taxon>Neoptera</taxon>
        <taxon>Endopterygota</taxon>
        <taxon>Diptera</taxon>
        <taxon>Brachycera</taxon>
        <taxon>Muscomorpha</taxon>
        <taxon>Ephydroidea</taxon>
        <taxon>Drosophilidae</taxon>
        <taxon>Drosophila</taxon>
        <taxon>Sophophora</taxon>
    </lineage>
</organism>
<dbReference type="AlphaFoldDB" id="B5DPB7"/>
<dbReference type="HOGENOM" id="CLU_706504_0_0_1"/>
<dbReference type="GO" id="GO:0008270">
    <property type="term" value="F:zinc ion binding"/>
    <property type="evidence" value="ECO:0007669"/>
    <property type="project" value="UniProtKB-KW"/>
</dbReference>
<dbReference type="PANTHER" id="PTHR22666">
    <property type="entry name" value="MYB_SANT-LIKE DNA-BINDING DOMAIN-CONTAINING PROTEIN 1"/>
    <property type="match status" value="1"/>
</dbReference>
<keyword evidence="1" id="KW-0479">Metal-binding</keyword>
<dbReference type="GO" id="GO:0045893">
    <property type="term" value="P:positive regulation of DNA-templated transcription"/>
    <property type="evidence" value="ECO:0007669"/>
    <property type="project" value="TreeGrafter"/>
</dbReference>
<keyword evidence="4" id="KW-1185">Reference proteome</keyword>
<dbReference type="Pfam" id="PF13837">
    <property type="entry name" value="Myb_DNA-bind_4"/>
    <property type="match status" value="1"/>
</dbReference>
<dbReference type="InterPro" id="IPR026095">
    <property type="entry name" value="Myb/SANT-like_DNA-bd_dom_prot"/>
</dbReference>
<sequence length="394" mass="46509">MADQMETSQIFTSNLEYAARTKESQREIAQKIKTGEYKLLRKDQRSTVWKVYRVIIDSDGTPLRSSYFCTGCNRVLKSGSGNTSNLRIHKCHVKYMRHLHKDKEERHAMEKQQDDIRDNKLEYTQAEMRQRTYRKDNPTRHEWCANGTKMLLQLWAVYIDDLRGKRKNSHVHREMALKMKHFGASPVEVKAKMDNLTKKYRKEAKDVQLFGRPSKWEHFYRLQSLLIGTKAVDLSSDFTFDCRASSDDDKDAMESATDDIDEAYAEEDEEDNSQDGLLQDEEEEDDYIPDNMIENIEVPSVRPSLGKYAETSMVEEMELPSSRPCLENYEEELDKQNLTIEQKYKAKRKREARLLEIEEEKLAIEREKLKTMKYLKQELSSFHKDMFRLLNHNN</sequence>
<dbReference type="GeneID" id="6900597"/>
<dbReference type="PROSITE" id="PS50808">
    <property type="entry name" value="ZF_BED"/>
    <property type="match status" value="1"/>
</dbReference>
<reference evidence="5" key="1">
    <citation type="submission" date="2025-08" db="UniProtKB">
        <authorList>
            <consortium name="RefSeq"/>
        </authorList>
    </citation>
    <scope>IDENTIFICATION</scope>
    <source>
        <strain evidence="5">MV-25-SWS-2005</strain>
        <tissue evidence="5">Whole body</tissue>
    </source>
</reference>
<dbReference type="GO" id="GO:0016604">
    <property type="term" value="C:nuclear body"/>
    <property type="evidence" value="ECO:0007669"/>
    <property type="project" value="TreeGrafter"/>
</dbReference>
<protein>
    <submittedName>
        <fullName evidence="5">Uncharacterized protein ssp isoform X1</fullName>
    </submittedName>
</protein>
<dbReference type="Bgee" id="FBgn0245179">
    <property type="expression patterns" value="Expressed in female reproductive system and 2 other cell types or tissues"/>
</dbReference>
<accession>A0A6I8V0R3</accession>
<accession>B5DPB7</accession>
<evidence type="ECO:0000256" key="2">
    <source>
        <dbReference type="ARBA" id="ARBA00022771"/>
    </source>
</evidence>
<dbReference type="InterPro" id="IPR044822">
    <property type="entry name" value="Myb_DNA-bind_4"/>
</dbReference>
<dbReference type="SMART" id="SM00614">
    <property type="entry name" value="ZnF_BED"/>
    <property type="match status" value="1"/>
</dbReference>
<dbReference type="Proteomes" id="UP000001819">
    <property type="component" value="Chromosome X"/>
</dbReference>